<dbReference type="EMBL" id="JALHAT010000008">
    <property type="protein sequence ID" value="MCJ1960508.1"/>
    <property type="molecule type" value="Genomic_DNA"/>
</dbReference>
<dbReference type="Proteomes" id="UP001162802">
    <property type="component" value="Unassembled WGS sequence"/>
</dbReference>
<keyword evidence="2" id="KW-1185">Reference proteome</keyword>
<accession>A0ABT0ABC9</accession>
<name>A0ABT0ABC9_9SPHN</name>
<dbReference type="RefSeq" id="WP_226632776.1">
    <property type="nucleotide sequence ID" value="NZ_JALHAT010000008.1"/>
</dbReference>
<evidence type="ECO:0000313" key="1">
    <source>
        <dbReference type="EMBL" id="MCJ1960508.1"/>
    </source>
</evidence>
<comment type="caution">
    <text evidence="1">The sequence shown here is derived from an EMBL/GenBank/DDBJ whole genome shotgun (WGS) entry which is preliminary data.</text>
</comment>
<evidence type="ECO:0000313" key="2">
    <source>
        <dbReference type="Proteomes" id="UP001162802"/>
    </source>
</evidence>
<reference evidence="1" key="1">
    <citation type="submission" date="2022-03" db="EMBL/GenBank/DDBJ databases">
        <title>Identification of a novel bacterium isolated from mangrove sediments.</title>
        <authorList>
            <person name="Pan X."/>
        </authorList>
    </citation>
    <scope>NUCLEOTIDE SEQUENCE</scope>
    <source>
        <strain evidence="1">B2637</strain>
    </source>
</reference>
<gene>
    <name evidence="1" type="ORF">MTR65_07450</name>
</gene>
<organism evidence="1 2">
    <name type="scientific">Novosphingobium mangrovi</name>
    <name type="common">ex Hu et al. 2023</name>
    <dbReference type="NCBI Taxonomy" id="2930094"/>
    <lineage>
        <taxon>Bacteria</taxon>
        <taxon>Pseudomonadati</taxon>
        <taxon>Pseudomonadota</taxon>
        <taxon>Alphaproteobacteria</taxon>
        <taxon>Sphingomonadales</taxon>
        <taxon>Sphingomonadaceae</taxon>
        <taxon>Novosphingobium</taxon>
    </lineage>
</organism>
<protein>
    <submittedName>
        <fullName evidence="1">Uncharacterized protein</fullName>
    </submittedName>
</protein>
<proteinExistence type="predicted"/>
<sequence>MDQAQDKIARAHGLLREALILLDEREFLVEAAFVQSALDRMSETITALHPDLAISPEGSVERLPGR</sequence>